<evidence type="ECO:0000313" key="6">
    <source>
        <dbReference type="EMBL" id="RIX34455.1"/>
    </source>
</evidence>
<evidence type="ECO:0000256" key="3">
    <source>
        <dbReference type="ARBA" id="ARBA00033164"/>
    </source>
</evidence>
<evidence type="ECO:0000256" key="4">
    <source>
        <dbReference type="SAM" id="MobiDB-lite"/>
    </source>
</evidence>
<dbReference type="OrthoDB" id="9807829at2"/>
<dbReference type="PANTHER" id="PTHR21600:SF84">
    <property type="entry name" value="PSEUDOURIDINE SYNTHASE RSUA_RLUA-LIKE DOMAIN-CONTAINING PROTEIN"/>
    <property type="match status" value="1"/>
</dbReference>
<reference evidence="6 7" key="1">
    <citation type="submission" date="2018-09" db="EMBL/GenBank/DDBJ databases">
        <title>Optimization and identification of Corynebacterium falsenii FN1-14 from fish paste.</title>
        <authorList>
            <person name="Daroonpunt R."/>
            <person name="Tanasupawat S."/>
        </authorList>
    </citation>
    <scope>NUCLEOTIDE SEQUENCE [LARGE SCALE GENOMIC DNA]</scope>
    <source>
        <strain evidence="6 7">FN1-14</strain>
    </source>
</reference>
<dbReference type="Proteomes" id="UP000285278">
    <property type="component" value="Unassembled WGS sequence"/>
</dbReference>
<dbReference type="GO" id="GO:0003723">
    <property type="term" value="F:RNA binding"/>
    <property type="evidence" value="ECO:0007669"/>
    <property type="project" value="InterPro"/>
</dbReference>
<evidence type="ECO:0000256" key="2">
    <source>
        <dbReference type="ARBA" id="ARBA00031870"/>
    </source>
</evidence>
<dbReference type="GO" id="GO:0140098">
    <property type="term" value="F:catalytic activity, acting on RNA"/>
    <property type="evidence" value="ECO:0007669"/>
    <property type="project" value="UniProtKB-ARBA"/>
</dbReference>
<protein>
    <recommendedName>
        <fullName evidence="2">RNA pseudouridylate synthase</fullName>
    </recommendedName>
    <alternativeName>
        <fullName evidence="3">RNA-uridine isomerase</fullName>
    </alternativeName>
</protein>
<dbReference type="InterPro" id="IPR050188">
    <property type="entry name" value="RluA_PseudoU_synthase"/>
</dbReference>
<feature type="region of interest" description="Disordered" evidence="4">
    <location>
        <begin position="146"/>
        <end position="169"/>
    </location>
</feature>
<accession>A0A418Q6I4</accession>
<evidence type="ECO:0000259" key="5">
    <source>
        <dbReference type="Pfam" id="PF00849"/>
    </source>
</evidence>
<comment type="caution">
    <text evidence="6">The sequence shown here is derived from an EMBL/GenBank/DDBJ whole genome shotgun (WGS) entry which is preliminary data.</text>
</comment>
<sequence length="250" mass="28187">MLDLDIPLVAETADAVVIDKPHGLPSTPNGGLLRATAQSLLRVRRNEPNLVAVHRLDRWTGGLLVLSRRPETRRFLHMQFQRHQVAKTYHAVAADLPWLPVGTPRTVKLRMVKIKDDPQVRVVNSPAVPKSVMTTTVVEKLPELPGVPEVPEVRGEHATQRTQSTQGTEGYRLYRLRPTTGHTHQLRVVMNHLGAPIVADNTYPVYRPMEADERPDVPLQLRAVELSMRLDVASETVHHLDISRLPRRYS</sequence>
<gene>
    <name evidence="6" type="ORF">D3M95_07700</name>
</gene>
<name>A0A418Q6I4_9CORY</name>
<dbReference type="Gene3D" id="3.30.2350.10">
    <property type="entry name" value="Pseudouridine synthase"/>
    <property type="match status" value="1"/>
</dbReference>
<dbReference type="AlphaFoldDB" id="A0A418Q6I4"/>
<dbReference type="InterPro" id="IPR020103">
    <property type="entry name" value="PsdUridine_synth_cat_dom_sf"/>
</dbReference>
<evidence type="ECO:0000313" key="7">
    <source>
        <dbReference type="Proteomes" id="UP000285278"/>
    </source>
</evidence>
<proteinExistence type="predicted"/>
<dbReference type="Pfam" id="PF00849">
    <property type="entry name" value="PseudoU_synth_2"/>
    <property type="match status" value="1"/>
</dbReference>
<dbReference type="PANTHER" id="PTHR21600">
    <property type="entry name" value="MITOCHONDRIAL RNA PSEUDOURIDINE SYNTHASE"/>
    <property type="match status" value="1"/>
</dbReference>
<keyword evidence="7" id="KW-1185">Reference proteome</keyword>
<dbReference type="GO" id="GO:0009982">
    <property type="term" value="F:pseudouridine synthase activity"/>
    <property type="evidence" value="ECO:0007669"/>
    <property type="project" value="InterPro"/>
</dbReference>
<comment type="catalytic activity">
    <reaction evidence="1">
        <text>a uridine in RNA = a pseudouridine in RNA</text>
        <dbReference type="Rhea" id="RHEA:48348"/>
        <dbReference type="Rhea" id="RHEA-COMP:12068"/>
        <dbReference type="Rhea" id="RHEA-COMP:12069"/>
        <dbReference type="ChEBI" id="CHEBI:65314"/>
        <dbReference type="ChEBI" id="CHEBI:65315"/>
    </reaction>
</comment>
<dbReference type="GO" id="GO:0000455">
    <property type="term" value="P:enzyme-directed rRNA pseudouridine synthesis"/>
    <property type="evidence" value="ECO:0007669"/>
    <property type="project" value="TreeGrafter"/>
</dbReference>
<evidence type="ECO:0000256" key="1">
    <source>
        <dbReference type="ARBA" id="ARBA00000073"/>
    </source>
</evidence>
<dbReference type="STRING" id="1451189.CFAL_07670"/>
<feature type="domain" description="Pseudouridine synthase RsuA/RluA-like" evidence="5">
    <location>
        <begin position="16"/>
        <end position="192"/>
    </location>
</feature>
<organism evidence="6 7">
    <name type="scientific">Corynebacterium falsenii</name>
    <dbReference type="NCBI Taxonomy" id="108486"/>
    <lineage>
        <taxon>Bacteria</taxon>
        <taxon>Bacillati</taxon>
        <taxon>Actinomycetota</taxon>
        <taxon>Actinomycetes</taxon>
        <taxon>Mycobacteriales</taxon>
        <taxon>Corynebacteriaceae</taxon>
        <taxon>Corynebacterium</taxon>
    </lineage>
</organism>
<dbReference type="EMBL" id="QXJK01000007">
    <property type="protein sequence ID" value="RIX34455.1"/>
    <property type="molecule type" value="Genomic_DNA"/>
</dbReference>
<dbReference type="InterPro" id="IPR006145">
    <property type="entry name" value="PsdUridine_synth_RsuA/RluA"/>
</dbReference>
<dbReference type="SUPFAM" id="SSF55120">
    <property type="entry name" value="Pseudouridine synthase"/>
    <property type="match status" value="1"/>
</dbReference>